<organism evidence="1 2">
    <name type="scientific">Alkalihalophilus lindianensis</name>
    <dbReference type="NCBI Taxonomy" id="1630542"/>
    <lineage>
        <taxon>Bacteria</taxon>
        <taxon>Bacillati</taxon>
        <taxon>Bacillota</taxon>
        <taxon>Bacilli</taxon>
        <taxon>Bacillales</taxon>
        <taxon>Bacillaceae</taxon>
        <taxon>Alkalihalophilus</taxon>
    </lineage>
</organism>
<dbReference type="RefSeq" id="WP_317120919.1">
    <property type="nucleotide sequence ID" value="NZ_JAWJBA010000001.1"/>
</dbReference>
<evidence type="ECO:0000313" key="1">
    <source>
        <dbReference type="EMBL" id="MDV2683617.1"/>
    </source>
</evidence>
<protein>
    <submittedName>
        <fullName evidence="1">DNA-binding protein</fullName>
    </submittedName>
</protein>
<name>A0ABU3X6T7_9BACI</name>
<dbReference type="EMBL" id="JAWJBA010000001">
    <property type="protein sequence ID" value="MDV2683617.1"/>
    <property type="molecule type" value="Genomic_DNA"/>
</dbReference>
<keyword evidence="2" id="KW-1185">Reference proteome</keyword>
<sequence>MVWDFMFIGAGIAAAGYFIGEGLKNFKNPNSSNIFDSLNEEEEQLIKENEIHHYIGISIEDAKHLIKEHPNIPHLLINNTVYYPKAKVRAWLKKVGD</sequence>
<dbReference type="GO" id="GO:0003677">
    <property type="term" value="F:DNA binding"/>
    <property type="evidence" value="ECO:0007669"/>
    <property type="project" value="UniProtKB-KW"/>
</dbReference>
<keyword evidence="1" id="KW-0238">DNA-binding</keyword>
<comment type="caution">
    <text evidence="1">The sequence shown here is derived from an EMBL/GenBank/DDBJ whole genome shotgun (WGS) entry which is preliminary data.</text>
</comment>
<dbReference type="Proteomes" id="UP001287282">
    <property type="component" value="Unassembled WGS sequence"/>
</dbReference>
<proteinExistence type="predicted"/>
<gene>
    <name evidence="1" type="ORF">RYX56_04415</name>
</gene>
<evidence type="ECO:0000313" key="2">
    <source>
        <dbReference type="Proteomes" id="UP001287282"/>
    </source>
</evidence>
<accession>A0ABU3X6T7</accession>
<reference evidence="1 2" key="1">
    <citation type="submission" date="2023-10" db="EMBL/GenBank/DDBJ databases">
        <title>Screening of Alkalihalobacillus lindianensis BZ-TG-R113 and Its Alleviation of Salt Stress on Rapeseed Growth.</title>
        <authorList>
            <person name="Zhao B."/>
            <person name="Guo T."/>
        </authorList>
    </citation>
    <scope>NUCLEOTIDE SEQUENCE [LARGE SCALE GENOMIC DNA]</scope>
    <source>
        <strain evidence="1 2">BZ-TG-R113</strain>
    </source>
</reference>